<dbReference type="Proteomes" id="UP001458880">
    <property type="component" value="Unassembled WGS sequence"/>
</dbReference>
<keyword evidence="3" id="KW-1185">Reference proteome</keyword>
<feature type="compositionally biased region" description="Pro residues" evidence="1">
    <location>
        <begin position="86"/>
        <end position="104"/>
    </location>
</feature>
<dbReference type="SUPFAM" id="SSF54768">
    <property type="entry name" value="dsRNA-binding domain-like"/>
    <property type="match status" value="1"/>
</dbReference>
<evidence type="ECO:0000256" key="1">
    <source>
        <dbReference type="SAM" id="MobiDB-lite"/>
    </source>
</evidence>
<protein>
    <submittedName>
        <fullName evidence="2">Uncharacterized protein</fullName>
    </submittedName>
</protein>
<dbReference type="EMBL" id="JASPKY010000096">
    <property type="protein sequence ID" value="KAK9737738.1"/>
    <property type="molecule type" value="Genomic_DNA"/>
</dbReference>
<name>A0AAW1LV20_POPJA</name>
<gene>
    <name evidence="2" type="ORF">QE152_g10475</name>
</gene>
<reference evidence="2 3" key="1">
    <citation type="journal article" date="2024" name="BMC Genomics">
        <title>De novo assembly and annotation of Popillia japonica's genome with initial clues to its potential as an invasive pest.</title>
        <authorList>
            <person name="Cucini C."/>
            <person name="Boschi S."/>
            <person name="Funari R."/>
            <person name="Cardaioli E."/>
            <person name="Iannotti N."/>
            <person name="Marturano G."/>
            <person name="Paoli F."/>
            <person name="Bruttini M."/>
            <person name="Carapelli A."/>
            <person name="Frati F."/>
            <person name="Nardi F."/>
        </authorList>
    </citation>
    <scope>NUCLEOTIDE SEQUENCE [LARGE SCALE GENOMIC DNA]</scope>
    <source>
        <strain evidence="2">DMR45628</strain>
    </source>
</reference>
<feature type="region of interest" description="Disordered" evidence="1">
    <location>
        <begin position="127"/>
        <end position="146"/>
    </location>
</feature>
<dbReference type="AlphaFoldDB" id="A0AAW1LV20"/>
<sequence length="228" mass="25402">MSYTRRGGNFGKQNAPLSAVGQRRGFPNTPAQNKQHQQHQVPPMQQPQNLQAQQQQFQSQLQQQEKARAAQQQAMQNQQSNQQPKPQAPKPTQAPPAKPPPVAPTVPQQNNLQQAAEQLLTDQSFLSDGVDANAGDSSVQHKPRPFWMKRNGRINRAERAKRRNVRLRKLLQPKNALMIINELVGHVSFEIAETKTDAFDDMYRASVSVEGKEYAGVGKSKALAKTSA</sequence>
<organism evidence="2 3">
    <name type="scientific">Popillia japonica</name>
    <name type="common">Japanese beetle</name>
    <dbReference type="NCBI Taxonomy" id="7064"/>
    <lineage>
        <taxon>Eukaryota</taxon>
        <taxon>Metazoa</taxon>
        <taxon>Ecdysozoa</taxon>
        <taxon>Arthropoda</taxon>
        <taxon>Hexapoda</taxon>
        <taxon>Insecta</taxon>
        <taxon>Pterygota</taxon>
        <taxon>Neoptera</taxon>
        <taxon>Endopterygota</taxon>
        <taxon>Coleoptera</taxon>
        <taxon>Polyphaga</taxon>
        <taxon>Scarabaeiformia</taxon>
        <taxon>Scarabaeidae</taxon>
        <taxon>Rutelinae</taxon>
        <taxon>Popillia</taxon>
    </lineage>
</organism>
<evidence type="ECO:0000313" key="2">
    <source>
        <dbReference type="EMBL" id="KAK9737738.1"/>
    </source>
</evidence>
<evidence type="ECO:0000313" key="3">
    <source>
        <dbReference type="Proteomes" id="UP001458880"/>
    </source>
</evidence>
<feature type="compositionally biased region" description="Low complexity" evidence="1">
    <location>
        <begin position="38"/>
        <end position="85"/>
    </location>
</feature>
<feature type="region of interest" description="Disordered" evidence="1">
    <location>
        <begin position="1"/>
        <end position="108"/>
    </location>
</feature>
<comment type="caution">
    <text evidence="2">The sequence shown here is derived from an EMBL/GenBank/DDBJ whole genome shotgun (WGS) entry which is preliminary data.</text>
</comment>
<dbReference type="Gene3D" id="3.30.160.20">
    <property type="match status" value="1"/>
</dbReference>
<proteinExistence type="predicted"/>
<accession>A0AAW1LV20</accession>